<dbReference type="EMBL" id="CM042889">
    <property type="protein sequence ID" value="KAI4319944.1"/>
    <property type="molecule type" value="Genomic_DNA"/>
</dbReference>
<name>A0ACB9M9J6_9MYRT</name>
<evidence type="ECO:0000313" key="1">
    <source>
        <dbReference type="EMBL" id="KAI4319944.1"/>
    </source>
</evidence>
<keyword evidence="2" id="KW-1185">Reference proteome</keyword>
<accession>A0ACB9M9J6</accession>
<gene>
    <name evidence="1" type="ORF">MLD38_033478</name>
</gene>
<organism evidence="1 2">
    <name type="scientific">Melastoma candidum</name>
    <dbReference type="NCBI Taxonomy" id="119954"/>
    <lineage>
        <taxon>Eukaryota</taxon>
        <taxon>Viridiplantae</taxon>
        <taxon>Streptophyta</taxon>
        <taxon>Embryophyta</taxon>
        <taxon>Tracheophyta</taxon>
        <taxon>Spermatophyta</taxon>
        <taxon>Magnoliopsida</taxon>
        <taxon>eudicotyledons</taxon>
        <taxon>Gunneridae</taxon>
        <taxon>Pentapetalae</taxon>
        <taxon>rosids</taxon>
        <taxon>malvids</taxon>
        <taxon>Myrtales</taxon>
        <taxon>Melastomataceae</taxon>
        <taxon>Melastomatoideae</taxon>
        <taxon>Melastomateae</taxon>
        <taxon>Melastoma</taxon>
    </lineage>
</organism>
<reference evidence="2" key="1">
    <citation type="journal article" date="2023" name="Front. Plant Sci.">
        <title>Chromosomal-level genome assembly of Melastoma candidum provides insights into trichome evolution.</title>
        <authorList>
            <person name="Zhong Y."/>
            <person name="Wu W."/>
            <person name="Sun C."/>
            <person name="Zou P."/>
            <person name="Liu Y."/>
            <person name="Dai S."/>
            <person name="Zhou R."/>
        </authorList>
    </citation>
    <scope>NUCLEOTIDE SEQUENCE [LARGE SCALE GENOMIC DNA]</scope>
</reference>
<dbReference type="Proteomes" id="UP001057402">
    <property type="component" value="Chromosome 10"/>
</dbReference>
<protein>
    <submittedName>
        <fullName evidence="1">Uncharacterized protein</fullName>
    </submittedName>
</protein>
<proteinExistence type="predicted"/>
<sequence length="241" mass="26840">MASSMACSSPSAAMLGNKAVALHPGSQVFPCCLSFPRRGLRKSQRMVAPVRAQGGDNQNGDSKLDVHVSKGGQGNEQQSSAVERRPGRLAVDVSPFGLLDPFSPMRTMRQMLDTMDRIFEDPFVTVPSRNRATGEVRTPWDIHDDENEIKMRFDMPGLSKEDVKVSLEDDVLIIKGEQKKEEGGEKGSEWLSRSMSTYNTRLQLPDNCEKDKIKAELKNGVLYITVPKAKVERKVFDVEIQ</sequence>
<comment type="caution">
    <text evidence="1">The sequence shown here is derived from an EMBL/GenBank/DDBJ whole genome shotgun (WGS) entry which is preliminary data.</text>
</comment>
<evidence type="ECO:0000313" key="2">
    <source>
        <dbReference type="Proteomes" id="UP001057402"/>
    </source>
</evidence>